<organism evidence="1 2">
    <name type="scientific">Mesorhizobium ventifaucium</name>
    <dbReference type="NCBI Taxonomy" id="666020"/>
    <lineage>
        <taxon>Bacteria</taxon>
        <taxon>Pseudomonadati</taxon>
        <taxon>Pseudomonadota</taxon>
        <taxon>Alphaproteobacteria</taxon>
        <taxon>Hyphomicrobiales</taxon>
        <taxon>Phyllobacteriaceae</taxon>
        <taxon>Mesorhizobium</taxon>
    </lineage>
</organism>
<reference evidence="1" key="1">
    <citation type="submission" date="2022-03" db="EMBL/GenBank/DDBJ databases">
        <authorList>
            <person name="Brunel B."/>
        </authorList>
    </citation>
    <scope>NUCLEOTIDE SEQUENCE</scope>
    <source>
        <strain evidence="1">STM4922sample</strain>
    </source>
</reference>
<evidence type="ECO:0000313" key="2">
    <source>
        <dbReference type="Proteomes" id="UP001152604"/>
    </source>
</evidence>
<accession>A0ABM9DHJ6</accession>
<comment type="caution">
    <text evidence="1">The sequence shown here is derived from an EMBL/GenBank/DDBJ whole genome shotgun (WGS) entry which is preliminary data.</text>
</comment>
<name>A0ABM9DHJ6_9HYPH</name>
<sequence length="57" mass="6091">MEPHCDPGYRNPAADRVYESLSGPLALNGYFSYFKSRADCPLGPPFGTGALLLGRSG</sequence>
<keyword evidence="2" id="KW-1185">Reference proteome</keyword>
<dbReference type="Proteomes" id="UP001152604">
    <property type="component" value="Unassembled WGS sequence"/>
</dbReference>
<protein>
    <submittedName>
        <fullName evidence="1">Uncharacterized protein</fullName>
    </submittedName>
</protein>
<evidence type="ECO:0000313" key="1">
    <source>
        <dbReference type="EMBL" id="CAH2396002.1"/>
    </source>
</evidence>
<proteinExistence type="predicted"/>
<gene>
    <name evidence="1" type="ORF">MES4922_140080</name>
</gene>
<dbReference type="EMBL" id="CAKXZS010000006">
    <property type="protein sequence ID" value="CAH2396002.1"/>
    <property type="molecule type" value="Genomic_DNA"/>
</dbReference>